<reference evidence="1" key="1">
    <citation type="submission" date="2020-05" db="EMBL/GenBank/DDBJ databases">
        <title>Phylogenomic resolution of chytrid fungi.</title>
        <authorList>
            <person name="Stajich J.E."/>
            <person name="Amses K."/>
            <person name="Simmons R."/>
            <person name="Seto K."/>
            <person name="Myers J."/>
            <person name="Bonds A."/>
            <person name="Quandt C.A."/>
            <person name="Barry K."/>
            <person name="Liu P."/>
            <person name="Grigoriev I."/>
            <person name="Longcore J.E."/>
            <person name="James T.Y."/>
        </authorList>
    </citation>
    <scope>NUCLEOTIDE SEQUENCE</scope>
    <source>
        <strain evidence="1">PLAUS21</strain>
    </source>
</reference>
<comment type="caution">
    <text evidence="1">The sequence shown here is derived from an EMBL/GenBank/DDBJ whole genome shotgun (WGS) entry which is preliminary data.</text>
</comment>
<dbReference type="AlphaFoldDB" id="A0AAD5Y8M8"/>
<evidence type="ECO:0000313" key="1">
    <source>
        <dbReference type="EMBL" id="KAJ3258075.1"/>
    </source>
</evidence>
<evidence type="ECO:0000313" key="2">
    <source>
        <dbReference type="Proteomes" id="UP001210925"/>
    </source>
</evidence>
<proteinExistence type="predicted"/>
<organism evidence="1 2">
    <name type="scientific">Boothiomyces macroporosus</name>
    <dbReference type="NCBI Taxonomy" id="261099"/>
    <lineage>
        <taxon>Eukaryota</taxon>
        <taxon>Fungi</taxon>
        <taxon>Fungi incertae sedis</taxon>
        <taxon>Chytridiomycota</taxon>
        <taxon>Chytridiomycota incertae sedis</taxon>
        <taxon>Chytridiomycetes</taxon>
        <taxon>Rhizophydiales</taxon>
        <taxon>Terramycetaceae</taxon>
        <taxon>Boothiomyces</taxon>
    </lineage>
</organism>
<sequence length="135" mass="15507">MNIDLGYDYEIAELDEINKQSKLVSVDLKILPRKPVLVTNLELTLNPIVDSLIRIYEYKQYYIVNYKYDPKDVFNVSKYITEISSKTVVLQVDGSSPDNNDGIQVFKSKGALLLSIDDELLFHKEPQDCPERTGF</sequence>
<gene>
    <name evidence="1" type="ORF">HK103_004068</name>
</gene>
<protein>
    <submittedName>
        <fullName evidence="1">Uncharacterized protein</fullName>
    </submittedName>
</protein>
<name>A0AAD5Y8M8_9FUNG</name>
<accession>A0AAD5Y8M8</accession>
<dbReference type="Proteomes" id="UP001210925">
    <property type="component" value="Unassembled WGS sequence"/>
</dbReference>
<dbReference type="EMBL" id="JADGKB010000031">
    <property type="protein sequence ID" value="KAJ3258075.1"/>
    <property type="molecule type" value="Genomic_DNA"/>
</dbReference>
<keyword evidence="2" id="KW-1185">Reference proteome</keyword>